<dbReference type="eggNOG" id="ENOG5030T70">
    <property type="taxonomic scope" value="Bacteria"/>
</dbReference>
<keyword evidence="2" id="KW-0812">Transmembrane</keyword>
<dbReference type="AlphaFoldDB" id="A0A091BDR1"/>
<dbReference type="Proteomes" id="UP000029391">
    <property type="component" value="Unassembled WGS sequence"/>
</dbReference>
<organism evidence="3 4">
    <name type="scientific">Arenimonas composti TR7-09 = DSM 18010</name>
    <dbReference type="NCBI Taxonomy" id="1121013"/>
    <lineage>
        <taxon>Bacteria</taxon>
        <taxon>Pseudomonadati</taxon>
        <taxon>Pseudomonadota</taxon>
        <taxon>Gammaproteobacteria</taxon>
        <taxon>Lysobacterales</taxon>
        <taxon>Lysobacteraceae</taxon>
        <taxon>Arenimonas</taxon>
    </lineage>
</organism>
<evidence type="ECO:0000256" key="1">
    <source>
        <dbReference type="SAM" id="MobiDB-lite"/>
    </source>
</evidence>
<proteinExistence type="predicted"/>
<dbReference type="Pfam" id="PF11304">
    <property type="entry name" value="DUF3106"/>
    <property type="match status" value="1"/>
</dbReference>
<keyword evidence="2" id="KW-0472">Membrane</keyword>
<evidence type="ECO:0008006" key="5">
    <source>
        <dbReference type="Google" id="ProtNLM"/>
    </source>
</evidence>
<gene>
    <name evidence="3" type="ORF">P873_08515</name>
</gene>
<evidence type="ECO:0000313" key="3">
    <source>
        <dbReference type="EMBL" id="KFN49876.1"/>
    </source>
</evidence>
<sequence>MQSAAPAPRSAPPSSALAAFLRGIERRAFVFAHVQCGDETAAQAALARAMAGFGRQAATSPLSAWPADFWAGLLAQPELVGGASEVPELAPLGQGPRAALLLRMVAGLDFVHAARVLGVEEATYRYALQRALQQAGEAGISYAALSGLRERLHRQVKTLPPARTAALERLREQALTAASAPVIDAATATTDAADAPPPRARALLWLLWVLLAAVLVAFAATFLPDRPTPAGQANGLPEELPPETPVPLPARGDAEVLGHPDYAQLAAPDAGPVAAELPLLSWLAANPERLARAEGGAAAPADHEAAPAGFDAGVAPPSAAAIAAAPAAFADLAETPRRLLAPLAEGWPRLEPATRARLIANAGHWQALDAAGRDALKTRMDAWDALPAPERAQRRAPFAAWLRLPPREQAQLRGIASRFRALPDAERQVLRAEFDALPAEARRDWWLGPTLGGDFAGLQPLVAFVADDDLGPVLAMLRGLPSPARRDLAEVSRRLSAGEREALRDELLAAPAENREALIRGRLGR</sequence>
<feature type="transmembrane region" description="Helical" evidence="2">
    <location>
        <begin position="202"/>
        <end position="223"/>
    </location>
</feature>
<evidence type="ECO:0000256" key="2">
    <source>
        <dbReference type="SAM" id="Phobius"/>
    </source>
</evidence>
<accession>A0A091BDR1</accession>
<dbReference type="RefSeq" id="WP_051239937.1">
    <property type="nucleotide sequence ID" value="NZ_AUFF01000007.1"/>
</dbReference>
<protein>
    <recommendedName>
        <fullName evidence="5">RNA polymerase sigma factor 70 region 4 type 2 domain-containing protein</fullName>
    </recommendedName>
</protein>
<keyword evidence="2" id="KW-1133">Transmembrane helix</keyword>
<keyword evidence="4" id="KW-1185">Reference proteome</keyword>
<dbReference type="InterPro" id="IPR021455">
    <property type="entry name" value="DUF3106"/>
</dbReference>
<comment type="caution">
    <text evidence="3">The sequence shown here is derived from an EMBL/GenBank/DDBJ whole genome shotgun (WGS) entry which is preliminary data.</text>
</comment>
<reference evidence="3 4" key="1">
    <citation type="submission" date="2013-09" db="EMBL/GenBank/DDBJ databases">
        <title>Genome sequencing of Arenimonas composti.</title>
        <authorList>
            <person name="Chen F."/>
            <person name="Wang G."/>
        </authorList>
    </citation>
    <scope>NUCLEOTIDE SEQUENCE [LARGE SCALE GENOMIC DNA]</scope>
    <source>
        <strain evidence="3 4">TR7-09</strain>
    </source>
</reference>
<feature type="region of interest" description="Disordered" evidence="1">
    <location>
        <begin position="229"/>
        <end position="254"/>
    </location>
</feature>
<dbReference type="EMBL" id="AWXU01000027">
    <property type="protein sequence ID" value="KFN49876.1"/>
    <property type="molecule type" value="Genomic_DNA"/>
</dbReference>
<evidence type="ECO:0000313" key="4">
    <source>
        <dbReference type="Proteomes" id="UP000029391"/>
    </source>
</evidence>
<dbReference type="STRING" id="1121013.GCA_000426365_02270"/>
<name>A0A091BDR1_9GAMM</name>